<organism evidence="1 2">
    <name type="scientific">Hymenobacter rigui</name>
    <dbReference type="NCBI Taxonomy" id="334424"/>
    <lineage>
        <taxon>Bacteria</taxon>
        <taxon>Pseudomonadati</taxon>
        <taxon>Bacteroidota</taxon>
        <taxon>Cytophagia</taxon>
        <taxon>Cytophagales</taxon>
        <taxon>Hymenobacteraceae</taxon>
        <taxon>Hymenobacter</taxon>
    </lineage>
</organism>
<dbReference type="OrthoDB" id="9760040at2"/>
<dbReference type="AlphaFoldDB" id="A0A3R9PDS2"/>
<name>A0A3R9PDS2_9BACT</name>
<sequence>MHTGMKKVFLRTLAIILLLLAVLVVNTIWFKPFFIRAFYERVFAEFAFDSPELLSRLRLVEGIGIQRHNRKLNDASEAEATRQIAKLRETLATLHRYDTTGLRGQDRLNYQVLDWYLTNEVAGTAFRYDNYPVNQMFGVQNDFPSFMADVHQVHSRRDADYYNERLAAVRVKFAQVLEGLKVREQHGVVPPTFVIDKVLAEMSGLVAQVPEQSILYTSLVEKLHKVKALNATEQAEILAETKRQIIGNVYPAYQELIAYFTALRPRSTTDAGVWKFPDGKAYYAYCLRQYTTTNLSAAQIHALGLSEVARITAEMRTILQAEKVAGADSVGPTMVRLGEEPRFSYPDTDSGRSQILADYRRILAEVDKGLSSAFRIRPNAALEVRRVPEFKQKTAPGAYYEPAALDGSRPGVFYANLYDVKATPKFGMRTLAYHEGIPGHHFQIGIAQELQGLPTFRTVIPFPTYGEGWALYAERLASELGFEKDPYDNLGRLRAELFRAVRLVVDTGIHDQRWTREQAISYMRRTTGMALSDVTAEIERYIVMPGQACAYKVGMLKILELRERAKQQLGPKFDLRDFHDAVLKNGGLPLEILEQVVNDYIKVKKAAA</sequence>
<dbReference type="InterPro" id="IPR010281">
    <property type="entry name" value="DUF885"/>
</dbReference>
<dbReference type="PANTHER" id="PTHR33361">
    <property type="entry name" value="GLR0591 PROTEIN"/>
    <property type="match status" value="1"/>
</dbReference>
<evidence type="ECO:0000313" key="1">
    <source>
        <dbReference type="EMBL" id="RSK49951.1"/>
    </source>
</evidence>
<dbReference type="PANTHER" id="PTHR33361:SF2">
    <property type="entry name" value="DUF885 DOMAIN-CONTAINING PROTEIN"/>
    <property type="match status" value="1"/>
</dbReference>
<dbReference type="Pfam" id="PF05960">
    <property type="entry name" value="DUF885"/>
    <property type="match status" value="1"/>
</dbReference>
<comment type="caution">
    <text evidence="1">The sequence shown here is derived from an EMBL/GenBank/DDBJ whole genome shotgun (WGS) entry which is preliminary data.</text>
</comment>
<protein>
    <submittedName>
        <fullName evidence="1">DUF885 domain-containing protein</fullName>
    </submittedName>
</protein>
<reference evidence="1 2" key="1">
    <citation type="submission" date="2018-12" db="EMBL/GenBank/DDBJ databases">
        <authorList>
            <person name="Feng G."/>
            <person name="Zhu H."/>
        </authorList>
    </citation>
    <scope>NUCLEOTIDE SEQUENCE [LARGE SCALE GENOMIC DNA]</scope>
    <source>
        <strain evidence="1 2">KCTC 12533</strain>
    </source>
</reference>
<accession>A0A3R9PDS2</accession>
<dbReference type="Proteomes" id="UP000273500">
    <property type="component" value="Unassembled WGS sequence"/>
</dbReference>
<evidence type="ECO:0000313" key="2">
    <source>
        <dbReference type="Proteomes" id="UP000273500"/>
    </source>
</evidence>
<proteinExistence type="predicted"/>
<dbReference type="EMBL" id="RWIT01000002">
    <property type="protein sequence ID" value="RSK49951.1"/>
    <property type="molecule type" value="Genomic_DNA"/>
</dbReference>
<keyword evidence="2" id="KW-1185">Reference proteome</keyword>
<gene>
    <name evidence="1" type="ORF">EI291_04700</name>
</gene>